<name>A0ABT3SMD3_9MYCO</name>
<dbReference type="Pfam" id="PF00589">
    <property type="entry name" value="Phage_integrase"/>
    <property type="match status" value="1"/>
</dbReference>
<keyword evidence="4" id="KW-1185">Reference proteome</keyword>
<evidence type="ECO:0000313" key="4">
    <source>
        <dbReference type="Proteomes" id="UP001300745"/>
    </source>
</evidence>
<dbReference type="RefSeq" id="WP_266000563.1">
    <property type="nucleotide sequence ID" value="NZ_JAPJDN010000045.1"/>
</dbReference>
<protein>
    <submittedName>
        <fullName evidence="3">Tyrosine-type recombinase/integrase</fullName>
    </submittedName>
</protein>
<comment type="caution">
    <text evidence="3">The sequence shown here is derived from an EMBL/GenBank/DDBJ whole genome shotgun (WGS) entry which is preliminary data.</text>
</comment>
<sequence length="224" mass="24020">MPLPTDVGRALAEYLADVRPQTLLRSVFNSCKAPRRGIVPDLVSDVTRRACDRAGPPRVGAHRLRHTLAAEMLRRGVRLVDIGQVLRHRDLATTALYATVDVATLRSIALPWPANDERAGRCRIGLPAAAQSPGPRARRIPSAVVAFVALLDDAGLETVTVAAALGWVTAPDVDPSGTVASHRMTIARGFARHMAGLDGAHRDSAVRAGRFAPTPSRAVHLQHR</sequence>
<feature type="domain" description="Tyr recombinase" evidence="2">
    <location>
        <begin position="1"/>
        <end position="110"/>
    </location>
</feature>
<dbReference type="InterPro" id="IPR013762">
    <property type="entry name" value="Integrase-like_cat_sf"/>
</dbReference>
<organism evidence="3 4">
    <name type="scientific">Mycobacterium pinniadriaticum</name>
    <dbReference type="NCBI Taxonomy" id="2994102"/>
    <lineage>
        <taxon>Bacteria</taxon>
        <taxon>Bacillati</taxon>
        <taxon>Actinomycetota</taxon>
        <taxon>Actinomycetes</taxon>
        <taxon>Mycobacteriales</taxon>
        <taxon>Mycobacteriaceae</taxon>
        <taxon>Mycobacterium</taxon>
    </lineage>
</organism>
<dbReference type="Proteomes" id="UP001300745">
    <property type="component" value="Unassembled WGS sequence"/>
</dbReference>
<keyword evidence="1" id="KW-0233">DNA recombination</keyword>
<accession>A0ABT3SMD3</accession>
<proteinExistence type="predicted"/>
<dbReference type="PROSITE" id="PS51898">
    <property type="entry name" value="TYR_RECOMBINASE"/>
    <property type="match status" value="1"/>
</dbReference>
<dbReference type="Gene3D" id="1.10.443.10">
    <property type="entry name" value="Intergrase catalytic core"/>
    <property type="match status" value="1"/>
</dbReference>
<reference evidence="3 4" key="1">
    <citation type="submission" date="2022-11" db="EMBL/GenBank/DDBJ databases">
        <title>Mycobacterium sp. nov.</title>
        <authorList>
            <person name="Papic B."/>
            <person name="Spicic S."/>
            <person name="Duvnjak S."/>
        </authorList>
    </citation>
    <scope>NUCLEOTIDE SEQUENCE [LARGE SCALE GENOMIC DNA]</scope>
    <source>
        <strain evidence="3 4">CVI_P4</strain>
    </source>
</reference>
<dbReference type="EMBL" id="JAPJDO010000045">
    <property type="protein sequence ID" value="MCX2940681.1"/>
    <property type="molecule type" value="Genomic_DNA"/>
</dbReference>
<dbReference type="SUPFAM" id="SSF56349">
    <property type="entry name" value="DNA breaking-rejoining enzymes"/>
    <property type="match status" value="1"/>
</dbReference>
<evidence type="ECO:0000313" key="3">
    <source>
        <dbReference type="EMBL" id="MCX2940681.1"/>
    </source>
</evidence>
<dbReference type="InterPro" id="IPR011010">
    <property type="entry name" value="DNA_brk_join_enz"/>
</dbReference>
<evidence type="ECO:0000256" key="1">
    <source>
        <dbReference type="ARBA" id="ARBA00023172"/>
    </source>
</evidence>
<evidence type="ECO:0000259" key="2">
    <source>
        <dbReference type="PROSITE" id="PS51898"/>
    </source>
</evidence>
<gene>
    <name evidence="3" type="ORF">ORI27_28710</name>
</gene>
<dbReference type="InterPro" id="IPR002104">
    <property type="entry name" value="Integrase_catalytic"/>
</dbReference>